<feature type="compositionally biased region" description="Basic residues" evidence="1">
    <location>
        <begin position="1"/>
        <end position="13"/>
    </location>
</feature>
<organism evidence="2 3">
    <name type="scientific">Microbacterium deminutum</name>
    <dbReference type="NCBI Taxonomy" id="344164"/>
    <lineage>
        <taxon>Bacteria</taxon>
        <taxon>Bacillati</taxon>
        <taxon>Actinomycetota</taxon>
        <taxon>Actinomycetes</taxon>
        <taxon>Micrococcales</taxon>
        <taxon>Microbacteriaceae</taxon>
        <taxon>Microbacterium</taxon>
    </lineage>
</organism>
<accession>A0ABN2RA31</accession>
<gene>
    <name evidence="2" type="ORF">GCM10009776_30840</name>
</gene>
<comment type="caution">
    <text evidence="2">The sequence shown here is derived from an EMBL/GenBank/DDBJ whole genome shotgun (WGS) entry which is preliminary data.</text>
</comment>
<keyword evidence="3" id="KW-1185">Reference proteome</keyword>
<reference evidence="2 3" key="1">
    <citation type="journal article" date="2019" name="Int. J. Syst. Evol. Microbiol.">
        <title>The Global Catalogue of Microorganisms (GCM) 10K type strain sequencing project: providing services to taxonomists for standard genome sequencing and annotation.</title>
        <authorList>
            <consortium name="The Broad Institute Genomics Platform"/>
            <consortium name="The Broad Institute Genome Sequencing Center for Infectious Disease"/>
            <person name="Wu L."/>
            <person name="Ma J."/>
        </authorList>
    </citation>
    <scope>NUCLEOTIDE SEQUENCE [LARGE SCALE GENOMIC DNA]</scope>
    <source>
        <strain evidence="2 3">JCM 14901</strain>
    </source>
</reference>
<feature type="region of interest" description="Disordered" evidence="1">
    <location>
        <begin position="1"/>
        <end position="26"/>
    </location>
</feature>
<name>A0ABN2RA31_9MICO</name>
<protein>
    <submittedName>
        <fullName evidence="2">Uncharacterized protein</fullName>
    </submittedName>
</protein>
<proteinExistence type="predicted"/>
<sequence>MPRNRRLRPVHGRALRDLDPAGVGSGTHVHAAALQNPEIEPTCLRRTGQYDPISGCRDKE</sequence>
<evidence type="ECO:0000313" key="2">
    <source>
        <dbReference type="EMBL" id="GAA1965744.1"/>
    </source>
</evidence>
<evidence type="ECO:0000256" key="1">
    <source>
        <dbReference type="SAM" id="MobiDB-lite"/>
    </source>
</evidence>
<dbReference type="Proteomes" id="UP001499933">
    <property type="component" value="Unassembled WGS sequence"/>
</dbReference>
<dbReference type="EMBL" id="BAAAOG010000007">
    <property type="protein sequence ID" value="GAA1965744.1"/>
    <property type="molecule type" value="Genomic_DNA"/>
</dbReference>
<evidence type="ECO:0000313" key="3">
    <source>
        <dbReference type="Proteomes" id="UP001499933"/>
    </source>
</evidence>